<reference evidence="1 3" key="1">
    <citation type="submission" date="2020-07" db="EMBL/GenBank/DDBJ databases">
        <title>Sequencing the genomes of 1000 actinobacteria strains.</title>
        <authorList>
            <person name="Klenk H.-P."/>
        </authorList>
    </citation>
    <scope>NUCLEOTIDE SEQUENCE [LARGE SCALE GENOMIC DNA]</scope>
    <source>
        <strain evidence="1 3">DSM 21350</strain>
    </source>
</reference>
<organism evidence="1 3">
    <name type="scientific">Nocardioides panaciterrulae</name>
    <dbReference type="NCBI Taxonomy" id="661492"/>
    <lineage>
        <taxon>Bacteria</taxon>
        <taxon>Bacillati</taxon>
        <taxon>Actinomycetota</taxon>
        <taxon>Actinomycetes</taxon>
        <taxon>Propionibacteriales</taxon>
        <taxon>Nocardioidaceae</taxon>
        <taxon>Nocardioides</taxon>
    </lineage>
</organism>
<evidence type="ECO:0000313" key="3">
    <source>
        <dbReference type="Proteomes" id="UP000535511"/>
    </source>
</evidence>
<dbReference type="AlphaFoldDB" id="A0A7Y9E9Y5"/>
<name>A0A7Y9E9Y5_9ACTN</name>
<sequence length="140" mass="14357">MAALGTRSLTLKLAATDVTVQVSNCRITSGAGDSDFTSFADAAAGGSRVYKLTGTASQNMETGSIWDYIWNHAGETVAAIIAPNGGAAASVTQPTFTGNVIITEPDGDLLGGEANASATAKFTVDFEWEFTAKPTMDTGV</sequence>
<evidence type="ECO:0000313" key="1">
    <source>
        <dbReference type="EMBL" id="NYD43933.1"/>
    </source>
</evidence>
<proteinExistence type="predicted"/>
<gene>
    <name evidence="1" type="ORF">BJZ21_004016</name>
    <name evidence="2" type="ORF">BJZ21_004085</name>
</gene>
<evidence type="ECO:0008006" key="4">
    <source>
        <dbReference type="Google" id="ProtNLM"/>
    </source>
</evidence>
<dbReference type="EMBL" id="JACCBG010000001">
    <property type="protein sequence ID" value="NYD44002.1"/>
    <property type="molecule type" value="Genomic_DNA"/>
</dbReference>
<keyword evidence="3" id="KW-1185">Reference proteome</keyword>
<evidence type="ECO:0000313" key="2">
    <source>
        <dbReference type="EMBL" id="NYD44002.1"/>
    </source>
</evidence>
<accession>A0A7Y9E9Y5</accession>
<dbReference type="RefSeq" id="WP_179665391.1">
    <property type="nucleotide sequence ID" value="NZ_JACCBG010000001.1"/>
</dbReference>
<dbReference type="EMBL" id="JACCBG010000001">
    <property type="protein sequence ID" value="NYD43933.1"/>
    <property type="molecule type" value="Genomic_DNA"/>
</dbReference>
<protein>
    <recommendedName>
        <fullName evidence="4">Major tail protein</fullName>
    </recommendedName>
</protein>
<comment type="caution">
    <text evidence="1">The sequence shown here is derived from an EMBL/GenBank/DDBJ whole genome shotgun (WGS) entry which is preliminary data.</text>
</comment>
<dbReference type="Proteomes" id="UP000535511">
    <property type="component" value="Unassembled WGS sequence"/>
</dbReference>